<feature type="compositionally biased region" description="Low complexity" evidence="12">
    <location>
        <begin position="43"/>
        <end position="62"/>
    </location>
</feature>
<evidence type="ECO:0000256" key="1">
    <source>
        <dbReference type="ARBA" id="ARBA00001973"/>
    </source>
</evidence>
<accession>U5H3W1</accession>
<evidence type="ECO:0000256" key="4">
    <source>
        <dbReference type="ARBA" id="ARBA00022448"/>
    </source>
</evidence>
<reference evidence="16" key="1">
    <citation type="submission" date="2010-11" db="EMBL/GenBank/DDBJ databases">
        <title>The genome sequence of Microbotryum violaceum strain p1A1 Lamole.</title>
        <authorList>
            <person name="Cuomo C."/>
            <person name="Perlin M."/>
            <person name="Young S.K."/>
            <person name="Zeng Q."/>
            <person name="Gargeya S."/>
            <person name="Alvarado L."/>
            <person name="Berlin A."/>
            <person name="Chapman S.B."/>
            <person name="Chen Z."/>
            <person name="Freedman E."/>
            <person name="Gellesch M."/>
            <person name="Goldberg J."/>
            <person name="Griggs A."/>
            <person name="Gujja S."/>
            <person name="Heilman E."/>
            <person name="Heiman D."/>
            <person name="Howarth C."/>
            <person name="Mehta T."/>
            <person name="Neiman D."/>
            <person name="Pearson M."/>
            <person name="Roberts A."/>
            <person name="Saif S."/>
            <person name="Shea T."/>
            <person name="Shenoy N."/>
            <person name="Sisk P."/>
            <person name="Stolte C."/>
            <person name="Sykes S."/>
            <person name="White J."/>
            <person name="Yandava C."/>
            <person name="Haas B."/>
            <person name="Nusbaum C."/>
            <person name="Birren B."/>
        </authorList>
    </citation>
    <scope>NUCLEOTIDE SEQUENCE [LARGE SCALE GENOMIC DNA]</scope>
    <source>
        <strain evidence="16">p1A1 Lamole</strain>
    </source>
</reference>
<reference evidence="14" key="2">
    <citation type="submission" date="2010-11" db="EMBL/GenBank/DDBJ databases">
        <authorList>
            <consortium name="The Broad Institute Genome Sequencing Platform"/>
            <person name="Earl A."/>
            <person name="Ward D."/>
            <person name="Feldgarden M."/>
            <person name="Gevers D."/>
            <person name="Butler R."/>
            <person name="Young S.K."/>
            <person name="Zeng Q."/>
            <person name="Gargeya S."/>
            <person name="Fitzgerald M."/>
            <person name="Haas B."/>
            <person name="Abouelleil A."/>
            <person name="Alvarado L."/>
            <person name="Arachchi H.M."/>
            <person name="Berlin A."/>
            <person name="Brown A."/>
            <person name="Chapman S.B."/>
            <person name="Chen Z."/>
            <person name="Dunbar C."/>
            <person name="Freedman E."/>
            <person name="Gearin G."/>
            <person name="Gellesch M."/>
            <person name="Goldberg J."/>
            <person name="Griggs A."/>
            <person name="Gujja S."/>
            <person name="Heilman E."/>
            <person name="Heiman D."/>
            <person name="Howarth C."/>
            <person name="Larson L."/>
            <person name="Lui A."/>
            <person name="MacDonald P.J.P."/>
            <person name="Mehta T."/>
            <person name="Montmayeur A."/>
            <person name="Murphy C."/>
            <person name="Neiman D."/>
            <person name="Pearson M."/>
            <person name="Priest M."/>
            <person name="Roberts A."/>
            <person name="Saif S."/>
            <person name="Shea T."/>
            <person name="Shenoy N."/>
            <person name="Sisk P."/>
            <person name="Stolte C."/>
            <person name="Sykes S."/>
            <person name="White J."/>
            <person name="Yandava C."/>
            <person name="Wortman J."/>
            <person name="Nusbaum C."/>
            <person name="Birren B."/>
        </authorList>
    </citation>
    <scope>NUCLEOTIDE SEQUENCE</scope>
    <source>
        <strain evidence="14">P1A1 Lamole</strain>
    </source>
</reference>
<dbReference type="GO" id="GO:0005758">
    <property type="term" value="C:mitochondrial intermembrane space"/>
    <property type="evidence" value="ECO:0007669"/>
    <property type="project" value="TreeGrafter"/>
</dbReference>
<evidence type="ECO:0000313" key="15">
    <source>
        <dbReference type="EnsemblFungi" id="MVLG_02016T0"/>
    </source>
</evidence>
<evidence type="ECO:0000256" key="12">
    <source>
        <dbReference type="SAM" id="MobiDB-lite"/>
    </source>
</evidence>
<dbReference type="InParanoid" id="U5H3W1"/>
<dbReference type="EMBL" id="AEIJ01000200">
    <property type="status" value="NOT_ANNOTATED_CDS"/>
    <property type="molecule type" value="Genomic_DNA"/>
</dbReference>
<evidence type="ECO:0000313" key="16">
    <source>
        <dbReference type="Proteomes" id="UP000017200"/>
    </source>
</evidence>
<keyword evidence="9" id="KW-1015">Disulfide bond</keyword>
<evidence type="ECO:0000256" key="10">
    <source>
        <dbReference type="ARBA" id="ARBA00023284"/>
    </source>
</evidence>
<protein>
    <recommendedName>
        <fullName evidence="3">Mitochondrial intermembrane space import and assembly protein 40</fullName>
    </recommendedName>
    <alternativeName>
        <fullName evidence="11">Mitochondrial import inner membrane translocase TIM40</fullName>
    </alternativeName>
</protein>
<evidence type="ECO:0000256" key="2">
    <source>
        <dbReference type="ARBA" id="ARBA00004164"/>
    </source>
</evidence>
<evidence type="ECO:0000256" key="9">
    <source>
        <dbReference type="ARBA" id="ARBA00023157"/>
    </source>
</evidence>
<dbReference type="EnsemblFungi" id="MVLG_02016T0">
    <property type="protein sequence ID" value="MVLG_02016T0"/>
    <property type="gene ID" value="MVLG_02016"/>
</dbReference>
<name>U5H3W1_USTV1</name>
<comment type="cofactor">
    <cofactor evidence="1">
        <name>Cu(2+)</name>
        <dbReference type="ChEBI" id="CHEBI:29036"/>
    </cofactor>
</comment>
<evidence type="ECO:0000256" key="11">
    <source>
        <dbReference type="ARBA" id="ARBA00033150"/>
    </source>
</evidence>
<keyword evidence="8" id="KW-0496">Mitochondrion</keyword>
<feature type="region of interest" description="Disordered" evidence="12">
    <location>
        <begin position="139"/>
        <end position="177"/>
    </location>
</feature>
<dbReference type="Proteomes" id="UP000017200">
    <property type="component" value="Unassembled WGS sequence"/>
</dbReference>
<evidence type="ECO:0000256" key="5">
    <source>
        <dbReference type="ARBA" id="ARBA00022927"/>
    </source>
</evidence>
<reference evidence="15" key="4">
    <citation type="submission" date="2015-06" db="UniProtKB">
        <authorList>
            <consortium name="EnsemblFungi"/>
        </authorList>
    </citation>
    <scope>IDENTIFICATION</scope>
</reference>
<dbReference type="AlphaFoldDB" id="U5H3W1"/>
<dbReference type="HOGENOM" id="CLU_054990_1_3_1"/>
<dbReference type="PANTHER" id="PTHR21622">
    <property type="entry name" value="COILED-COIL-HELIX-COILED-COIL-HELIX DOMAIN CONTAINING 4"/>
    <property type="match status" value="1"/>
</dbReference>
<dbReference type="EMBL" id="GL541656">
    <property type="protein sequence ID" value="KDE07744.1"/>
    <property type="molecule type" value="Genomic_DNA"/>
</dbReference>
<dbReference type="GO" id="GO:0015035">
    <property type="term" value="F:protein-disulfide reductase activity"/>
    <property type="evidence" value="ECO:0007669"/>
    <property type="project" value="InterPro"/>
</dbReference>
<comment type="subcellular location">
    <subcellularLocation>
        <location evidence="2">Mitochondrion inner membrane</location>
        <topology evidence="2">Single-pass type II membrane protein</topology>
        <orientation evidence="2">Intermembrane side</orientation>
    </subcellularLocation>
</comment>
<dbReference type="Gene3D" id="1.10.287.2900">
    <property type="match status" value="1"/>
</dbReference>
<dbReference type="GO" id="GO:0005743">
    <property type="term" value="C:mitochondrial inner membrane"/>
    <property type="evidence" value="ECO:0007669"/>
    <property type="project" value="UniProtKB-SubCell"/>
</dbReference>
<dbReference type="InterPro" id="IPR039289">
    <property type="entry name" value="CHCHD4"/>
</dbReference>
<dbReference type="Pfam" id="PF06747">
    <property type="entry name" value="CHCH"/>
    <property type="match status" value="1"/>
</dbReference>
<keyword evidence="7" id="KW-0811">Translocation</keyword>
<sequence length="270" mass="28961">MSFRSAATSLKPLIPTRTPILSHPSALTPRSTLTKPTTVLRHASSAASTSSSHASSSSSSMSGVKAGSLALVGLVAWSSVFFYVGQQGKKTDHGVKHEVEVKVKQVKKDIQDKAKQVGAMASEVKDKVGEKVDHVKEKVEAKVDEAKQALPTSTDPDSDRPDPDDPSSPQSAAYDPETGEINWDCPCLGGMADGPCGPEFKLAFSCFVYSEAEPKGVDCVEKFRGMQECFRQHPDIYGTDDVVDEDDDTFELVSAAQEALDLPEDEGVKL</sequence>
<dbReference type="InterPro" id="IPR010625">
    <property type="entry name" value="CHCH"/>
</dbReference>
<dbReference type="PANTHER" id="PTHR21622:SF0">
    <property type="entry name" value="COILED-COIL-HELIX-COILED-COIL-HELIX DOMAIN CONTAINING 4"/>
    <property type="match status" value="1"/>
</dbReference>
<dbReference type="OrthoDB" id="7481291at2759"/>
<evidence type="ECO:0000256" key="6">
    <source>
        <dbReference type="ARBA" id="ARBA00023002"/>
    </source>
</evidence>
<feature type="region of interest" description="Disordered" evidence="12">
    <location>
        <begin position="39"/>
        <end position="62"/>
    </location>
</feature>
<dbReference type="GO" id="GO:0045041">
    <property type="term" value="P:protein import into mitochondrial intermembrane space"/>
    <property type="evidence" value="ECO:0007669"/>
    <property type="project" value="InterPro"/>
</dbReference>
<keyword evidence="5" id="KW-0653">Protein transport</keyword>
<dbReference type="PROSITE" id="PS51808">
    <property type="entry name" value="CHCH"/>
    <property type="match status" value="1"/>
</dbReference>
<evidence type="ECO:0000256" key="3">
    <source>
        <dbReference type="ARBA" id="ARBA00013714"/>
    </source>
</evidence>
<keyword evidence="4" id="KW-0813">Transport</keyword>
<keyword evidence="16" id="KW-1185">Reference proteome</keyword>
<dbReference type="STRING" id="683840.U5H3W1"/>
<keyword evidence="10" id="KW-0676">Redox-active center</keyword>
<proteinExistence type="predicted"/>
<evidence type="ECO:0000256" key="7">
    <source>
        <dbReference type="ARBA" id="ARBA00023010"/>
    </source>
</evidence>
<feature type="domain" description="CHCH" evidence="13">
    <location>
        <begin position="196"/>
        <end position="232"/>
    </location>
</feature>
<keyword evidence="6" id="KW-0560">Oxidoreductase</keyword>
<evidence type="ECO:0000259" key="13">
    <source>
        <dbReference type="Pfam" id="PF06747"/>
    </source>
</evidence>
<gene>
    <name evidence="14" type="ORF">MVLG_02016</name>
</gene>
<evidence type="ECO:0000256" key="8">
    <source>
        <dbReference type="ARBA" id="ARBA00023128"/>
    </source>
</evidence>
<evidence type="ECO:0000313" key="14">
    <source>
        <dbReference type="EMBL" id="KDE07744.1"/>
    </source>
</evidence>
<reference evidence="14 16" key="3">
    <citation type="journal article" date="2015" name="BMC Genomics">
        <title>Sex and parasites: genomic and transcriptomic analysis of Microbotryum lychnidis-dioicae, the biotrophic and plant-castrating anther smut fungus.</title>
        <authorList>
            <person name="Perlin M.H."/>
            <person name="Amselem J."/>
            <person name="Fontanillas E."/>
            <person name="Toh S.S."/>
            <person name="Chen Z."/>
            <person name="Goldberg J."/>
            <person name="Duplessis S."/>
            <person name="Henrissat B."/>
            <person name="Young S."/>
            <person name="Zeng Q."/>
            <person name="Aguileta G."/>
            <person name="Petit E."/>
            <person name="Badouin H."/>
            <person name="Andrews J."/>
            <person name="Razeeq D."/>
            <person name="Gabaldon T."/>
            <person name="Quesneville H."/>
            <person name="Giraud T."/>
            <person name="Hood M.E."/>
            <person name="Schultz D.J."/>
            <person name="Cuomo C.A."/>
        </authorList>
    </citation>
    <scope>NUCLEOTIDE SEQUENCE [LARGE SCALE GENOMIC DNA]</scope>
    <source>
        <strain evidence="14">P1A1 Lamole</strain>
        <strain evidence="16">p1A1 Lamole</strain>
    </source>
</reference>
<organism evidence="14">
    <name type="scientific">Microbotryum lychnidis-dioicae (strain p1A1 Lamole / MvSl-1064)</name>
    <name type="common">Anther smut fungus</name>
    <dbReference type="NCBI Taxonomy" id="683840"/>
    <lineage>
        <taxon>Eukaryota</taxon>
        <taxon>Fungi</taxon>
        <taxon>Dikarya</taxon>
        <taxon>Basidiomycota</taxon>
        <taxon>Pucciniomycotina</taxon>
        <taxon>Microbotryomycetes</taxon>
        <taxon>Microbotryales</taxon>
        <taxon>Microbotryaceae</taxon>
        <taxon>Microbotryum</taxon>
    </lineage>
</organism>